<keyword evidence="3" id="KW-0597">Phosphoprotein</keyword>
<dbReference type="Proteomes" id="UP000612329">
    <property type="component" value="Unassembled WGS sequence"/>
</dbReference>
<dbReference type="Gene3D" id="3.30.565.10">
    <property type="entry name" value="Histidine kinase-like ATPase, C-terminal domain"/>
    <property type="match status" value="1"/>
</dbReference>
<reference evidence="7" key="2">
    <citation type="submission" date="2020-09" db="EMBL/GenBank/DDBJ databases">
        <authorList>
            <person name="Sun Q."/>
            <person name="Ohkuma M."/>
        </authorList>
    </citation>
    <scope>NUCLEOTIDE SEQUENCE</scope>
    <source>
        <strain evidence="7">JCM 12862</strain>
    </source>
</reference>
<dbReference type="SMART" id="SM00388">
    <property type="entry name" value="HisKA"/>
    <property type="match status" value="1"/>
</dbReference>
<evidence type="ECO:0000256" key="4">
    <source>
        <dbReference type="ARBA" id="ARBA00022679"/>
    </source>
</evidence>
<dbReference type="Pfam" id="PF01590">
    <property type="entry name" value="GAF"/>
    <property type="match status" value="1"/>
</dbReference>
<dbReference type="Gene3D" id="3.30.450.40">
    <property type="match status" value="1"/>
</dbReference>
<dbReference type="InterPro" id="IPR036890">
    <property type="entry name" value="HATPase_C_sf"/>
</dbReference>
<dbReference type="EC" id="2.7.13.3" evidence="2"/>
<sequence>MQKPKEYVNERERLKDLESYSILDTLSESDYDDLTAIAAELCGTKISLITLVDDTRQWFKSHHGIDVSETPKEYAFCAHAINEPENVFIVQDARKDLRFYDNPLVTNNPTVIFYAGVSLLSDNNHPLGTLCVIDNKPKTLSDGQIQALKALGNQVMNILNLRKTKLTLEKALISLEEKNQELDRFAFVAAHDLKSPLAGISGLSNLFIEEYGSQIDDEGKEMLALIEESSDVLRNLIDGLLKYSRCENIFKEDKSEIDLNDLLKNISAFFPKIPELKINLRTSINKIHTNRTAINQILINLVTNAIKYNDKETIEIEIGVASSETHYEFYVQDNGPGIAEENQAKIFEIFEVIAKKDRFGKSGNGIGLATVKKVVEKGCGSIKVESKLKKGTKFIFTIEK</sequence>
<dbReference type="GO" id="GO:0000155">
    <property type="term" value="F:phosphorelay sensor kinase activity"/>
    <property type="evidence" value="ECO:0007669"/>
    <property type="project" value="InterPro"/>
</dbReference>
<organism evidence="7 8">
    <name type="scientific">Yeosuana aromativorans</name>
    <dbReference type="NCBI Taxonomy" id="288019"/>
    <lineage>
        <taxon>Bacteria</taxon>
        <taxon>Pseudomonadati</taxon>
        <taxon>Bacteroidota</taxon>
        <taxon>Flavobacteriia</taxon>
        <taxon>Flavobacteriales</taxon>
        <taxon>Flavobacteriaceae</taxon>
        <taxon>Yeosuana</taxon>
    </lineage>
</organism>
<keyword evidence="8" id="KW-1185">Reference proteome</keyword>
<dbReference type="GO" id="GO:0000156">
    <property type="term" value="F:phosphorelay response regulator activity"/>
    <property type="evidence" value="ECO:0007669"/>
    <property type="project" value="TreeGrafter"/>
</dbReference>
<dbReference type="PRINTS" id="PR00344">
    <property type="entry name" value="BCTRLSENSOR"/>
</dbReference>
<dbReference type="PANTHER" id="PTHR42878:SF15">
    <property type="entry name" value="BACTERIOPHYTOCHROME"/>
    <property type="match status" value="1"/>
</dbReference>
<dbReference type="PROSITE" id="PS50109">
    <property type="entry name" value="HIS_KIN"/>
    <property type="match status" value="1"/>
</dbReference>
<dbReference type="SMART" id="SM00387">
    <property type="entry name" value="HATPase_c"/>
    <property type="match status" value="1"/>
</dbReference>
<dbReference type="InterPro" id="IPR036097">
    <property type="entry name" value="HisK_dim/P_sf"/>
</dbReference>
<evidence type="ECO:0000256" key="5">
    <source>
        <dbReference type="ARBA" id="ARBA00022777"/>
    </source>
</evidence>
<accession>A0A8J3BU73</accession>
<keyword evidence="5 7" id="KW-0418">Kinase</keyword>
<proteinExistence type="predicted"/>
<dbReference type="EMBL" id="BMNR01000013">
    <property type="protein sequence ID" value="GGK35457.1"/>
    <property type="molecule type" value="Genomic_DNA"/>
</dbReference>
<keyword evidence="4" id="KW-0808">Transferase</keyword>
<feature type="domain" description="Histidine kinase" evidence="6">
    <location>
        <begin position="188"/>
        <end position="400"/>
    </location>
</feature>
<dbReference type="InterPro" id="IPR029016">
    <property type="entry name" value="GAF-like_dom_sf"/>
</dbReference>
<dbReference type="InterPro" id="IPR005467">
    <property type="entry name" value="His_kinase_dom"/>
</dbReference>
<dbReference type="CDD" id="cd00082">
    <property type="entry name" value="HisKA"/>
    <property type="match status" value="1"/>
</dbReference>
<dbReference type="InterPro" id="IPR050351">
    <property type="entry name" value="BphY/WalK/GraS-like"/>
</dbReference>
<name>A0A8J3BU73_9FLAO</name>
<evidence type="ECO:0000313" key="8">
    <source>
        <dbReference type="Proteomes" id="UP000612329"/>
    </source>
</evidence>
<dbReference type="InterPro" id="IPR003661">
    <property type="entry name" value="HisK_dim/P_dom"/>
</dbReference>
<dbReference type="GO" id="GO:0030295">
    <property type="term" value="F:protein kinase activator activity"/>
    <property type="evidence" value="ECO:0007669"/>
    <property type="project" value="TreeGrafter"/>
</dbReference>
<evidence type="ECO:0000256" key="3">
    <source>
        <dbReference type="ARBA" id="ARBA00022553"/>
    </source>
</evidence>
<reference evidence="7" key="1">
    <citation type="journal article" date="2014" name="Int. J. Syst. Evol. Microbiol.">
        <title>Complete genome sequence of Corynebacterium casei LMG S-19264T (=DSM 44701T), isolated from a smear-ripened cheese.</title>
        <authorList>
            <consortium name="US DOE Joint Genome Institute (JGI-PGF)"/>
            <person name="Walter F."/>
            <person name="Albersmeier A."/>
            <person name="Kalinowski J."/>
            <person name="Ruckert C."/>
        </authorList>
    </citation>
    <scope>NUCLEOTIDE SEQUENCE</scope>
    <source>
        <strain evidence="7">JCM 12862</strain>
    </source>
</reference>
<dbReference type="InterPro" id="IPR003594">
    <property type="entry name" value="HATPase_dom"/>
</dbReference>
<evidence type="ECO:0000256" key="1">
    <source>
        <dbReference type="ARBA" id="ARBA00000085"/>
    </source>
</evidence>
<comment type="caution">
    <text evidence="7">The sequence shown here is derived from an EMBL/GenBank/DDBJ whole genome shotgun (WGS) entry which is preliminary data.</text>
</comment>
<dbReference type="SMART" id="SM00065">
    <property type="entry name" value="GAF"/>
    <property type="match status" value="1"/>
</dbReference>
<gene>
    <name evidence="7" type="ORF">GCM10007962_32310</name>
</gene>
<dbReference type="PANTHER" id="PTHR42878">
    <property type="entry name" value="TWO-COMPONENT HISTIDINE KINASE"/>
    <property type="match status" value="1"/>
</dbReference>
<dbReference type="InterPro" id="IPR004358">
    <property type="entry name" value="Sig_transdc_His_kin-like_C"/>
</dbReference>
<comment type="catalytic activity">
    <reaction evidence="1">
        <text>ATP + protein L-histidine = ADP + protein N-phospho-L-histidine.</text>
        <dbReference type="EC" id="2.7.13.3"/>
    </reaction>
</comment>
<dbReference type="Pfam" id="PF00512">
    <property type="entry name" value="HisKA"/>
    <property type="match status" value="1"/>
</dbReference>
<dbReference type="InterPro" id="IPR003018">
    <property type="entry name" value="GAF"/>
</dbReference>
<dbReference type="SUPFAM" id="SSF55781">
    <property type="entry name" value="GAF domain-like"/>
    <property type="match status" value="1"/>
</dbReference>
<dbReference type="RefSeq" id="WP_188655140.1">
    <property type="nucleotide sequence ID" value="NZ_BMNR01000013.1"/>
</dbReference>
<evidence type="ECO:0000313" key="7">
    <source>
        <dbReference type="EMBL" id="GGK35457.1"/>
    </source>
</evidence>
<dbReference type="Gene3D" id="1.10.287.130">
    <property type="match status" value="1"/>
</dbReference>
<dbReference type="SUPFAM" id="SSF47384">
    <property type="entry name" value="Homodimeric domain of signal transducing histidine kinase"/>
    <property type="match status" value="1"/>
</dbReference>
<protein>
    <recommendedName>
        <fullName evidence="2">histidine kinase</fullName>
        <ecNumber evidence="2">2.7.13.3</ecNumber>
    </recommendedName>
</protein>
<dbReference type="AlphaFoldDB" id="A0A8J3BU73"/>
<dbReference type="GO" id="GO:0007234">
    <property type="term" value="P:osmosensory signaling via phosphorelay pathway"/>
    <property type="evidence" value="ECO:0007669"/>
    <property type="project" value="TreeGrafter"/>
</dbReference>
<dbReference type="SUPFAM" id="SSF55874">
    <property type="entry name" value="ATPase domain of HSP90 chaperone/DNA topoisomerase II/histidine kinase"/>
    <property type="match status" value="1"/>
</dbReference>
<evidence type="ECO:0000256" key="2">
    <source>
        <dbReference type="ARBA" id="ARBA00012438"/>
    </source>
</evidence>
<evidence type="ECO:0000259" key="6">
    <source>
        <dbReference type="PROSITE" id="PS50109"/>
    </source>
</evidence>
<dbReference type="Pfam" id="PF02518">
    <property type="entry name" value="HATPase_c"/>
    <property type="match status" value="1"/>
</dbReference>